<dbReference type="AlphaFoldDB" id="A0A382XDI2"/>
<evidence type="ECO:0000313" key="1">
    <source>
        <dbReference type="EMBL" id="SVD68421.1"/>
    </source>
</evidence>
<feature type="non-terminal residue" evidence="1">
    <location>
        <position position="1"/>
    </location>
</feature>
<gene>
    <name evidence="1" type="ORF">METZ01_LOCUS421275</name>
</gene>
<reference evidence="1" key="1">
    <citation type="submission" date="2018-05" db="EMBL/GenBank/DDBJ databases">
        <authorList>
            <person name="Lanie J.A."/>
            <person name="Ng W.-L."/>
            <person name="Kazmierczak K.M."/>
            <person name="Andrzejewski T.M."/>
            <person name="Davidsen T.M."/>
            <person name="Wayne K.J."/>
            <person name="Tettelin H."/>
            <person name="Glass J.I."/>
            <person name="Rusch D."/>
            <person name="Podicherti R."/>
            <person name="Tsui H.-C.T."/>
            <person name="Winkler M.E."/>
        </authorList>
    </citation>
    <scope>NUCLEOTIDE SEQUENCE</scope>
</reference>
<sequence>ITVKFREPYGTKRIMKNRAPIKITSVKQSVDFENPEDYYGI</sequence>
<name>A0A382XDI2_9ZZZZ</name>
<organism evidence="1">
    <name type="scientific">marine metagenome</name>
    <dbReference type="NCBI Taxonomy" id="408172"/>
    <lineage>
        <taxon>unclassified sequences</taxon>
        <taxon>metagenomes</taxon>
        <taxon>ecological metagenomes</taxon>
    </lineage>
</organism>
<accession>A0A382XDI2</accession>
<dbReference type="EMBL" id="UINC01166453">
    <property type="protein sequence ID" value="SVD68421.1"/>
    <property type="molecule type" value="Genomic_DNA"/>
</dbReference>
<proteinExistence type="predicted"/>
<protein>
    <submittedName>
        <fullName evidence="1">Uncharacterized protein</fullName>
    </submittedName>
</protein>